<dbReference type="Pfam" id="PF13842">
    <property type="entry name" value="zf-Tnp_2"/>
    <property type="match status" value="1"/>
</dbReference>
<feature type="domain" description="PiggyBac transposable element-derived protein 4 C-terminal zinc-finger" evidence="2">
    <location>
        <begin position="67"/>
        <end position="103"/>
    </location>
</feature>
<gene>
    <name evidence="3" type="ORF">PMACD_LOCUS15171</name>
</gene>
<protein>
    <recommendedName>
        <fullName evidence="2">PiggyBac transposable element-derived protein 4 C-terminal zinc-finger domain-containing protein</fullName>
    </recommendedName>
</protein>
<sequence>MIGLDRNLKGKDLISKSSIHDSRRFRPSTSSALEPENAVTSNDELGGHWPEKMPARAGGTKKFAFLKCKVCIQKKLRKETSYRCKGCPDKPPLCPVCFGPYHDNLV</sequence>
<dbReference type="OrthoDB" id="118105at2759"/>
<evidence type="ECO:0000256" key="1">
    <source>
        <dbReference type="SAM" id="MobiDB-lite"/>
    </source>
</evidence>
<comment type="caution">
    <text evidence="3">The sequence shown here is derived from an EMBL/GenBank/DDBJ whole genome shotgun (WGS) entry which is preliminary data.</text>
</comment>
<evidence type="ECO:0000259" key="2">
    <source>
        <dbReference type="Pfam" id="PF13842"/>
    </source>
</evidence>
<dbReference type="InterPro" id="IPR032718">
    <property type="entry name" value="PGBD4_Znf_C"/>
</dbReference>
<name>A0A821XMU5_9NEOP</name>
<evidence type="ECO:0000313" key="4">
    <source>
        <dbReference type="Proteomes" id="UP000663880"/>
    </source>
</evidence>
<feature type="region of interest" description="Disordered" evidence="1">
    <location>
        <begin position="19"/>
        <end position="53"/>
    </location>
</feature>
<organism evidence="3 4">
    <name type="scientific">Pieris macdunnoughi</name>
    <dbReference type="NCBI Taxonomy" id="345717"/>
    <lineage>
        <taxon>Eukaryota</taxon>
        <taxon>Metazoa</taxon>
        <taxon>Ecdysozoa</taxon>
        <taxon>Arthropoda</taxon>
        <taxon>Hexapoda</taxon>
        <taxon>Insecta</taxon>
        <taxon>Pterygota</taxon>
        <taxon>Neoptera</taxon>
        <taxon>Endopterygota</taxon>
        <taxon>Lepidoptera</taxon>
        <taxon>Glossata</taxon>
        <taxon>Ditrysia</taxon>
        <taxon>Papilionoidea</taxon>
        <taxon>Pieridae</taxon>
        <taxon>Pierinae</taxon>
        <taxon>Pieris</taxon>
    </lineage>
</organism>
<dbReference type="Proteomes" id="UP000663880">
    <property type="component" value="Unassembled WGS sequence"/>
</dbReference>
<evidence type="ECO:0000313" key="3">
    <source>
        <dbReference type="EMBL" id="CAF4945929.1"/>
    </source>
</evidence>
<accession>A0A821XMU5</accession>
<keyword evidence="4" id="KW-1185">Reference proteome</keyword>
<feature type="compositionally biased region" description="Polar residues" evidence="1">
    <location>
        <begin position="27"/>
        <end position="43"/>
    </location>
</feature>
<reference evidence="3" key="1">
    <citation type="submission" date="2021-02" db="EMBL/GenBank/DDBJ databases">
        <authorList>
            <person name="Steward A R."/>
        </authorList>
    </citation>
    <scope>NUCLEOTIDE SEQUENCE</scope>
</reference>
<dbReference type="EMBL" id="CAJOBZ010000070">
    <property type="protein sequence ID" value="CAF4945929.1"/>
    <property type="molecule type" value="Genomic_DNA"/>
</dbReference>
<proteinExistence type="predicted"/>
<dbReference type="AlphaFoldDB" id="A0A821XMU5"/>